<keyword evidence="2" id="KW-1185">Reference proteome</keyword>
<accession>A0A919IXZ1</accession>
<gene>
    <name evidence="1" type="ORF">Afe05nite_27400</name>
</gene>
<reference evidence="1" key="1">
    <citation type="submission" date="2021-01" db="EMBL/GenBank/DDBJ databases">
        <title>Whole genome shotgun sequence of Actinoplanes ferrugineus NBRC 15555.</title>
        <authorList>
            <person name="Komaki H."/>
            <person name="Tamura T."/>
        </authorList>
    </citation>
    <scope>NUCLEOTIDE SEQUENCE</scope>
    <source>
        <strain evidence="1">NBRC 15555</strain>
    </source>
</reference>
<evidence type="ECO:0000313" key="1">
    <source>
        <dbReference type="EMBL" id="GIE10900.1"/>
    </source>
</evidence>
<name>A0A919IXZ1_9ACTN</name>
<comment type="caution">
    <text evidence="1">The sequence shown here is derived from an EMBL/GenBank/DDBJ whole genome shotgun (WGS) entry which is preliminary data.</text>
</comment>
<dbReference type="AlphaFoldDB" id="A0A919IXZ1"/>
<protein>
    <submittedName>
        <fullName evidence="1">Uncharacterized protein</fullName>
    </submittedName>
</protein>
<proteinExistence type="predicted"/>
<organism evidence="1 2">
    <name type="scientific">Paractinoplanes ferrugineus</name>
    <dbReference type="NCBI Taxonomy" id="113564"/>
    <lineage>
        <taxon>Bacteria</taxon>
        <taxon>Bacillati</taxon>
        <taxon>Actinomycetota</taxon>
        <taxon>Actinomycetes</taxon>
        <taxon>Micromonosporales</taxon>
        <taxon>Micromonosporaceae</taxon>
        <taxon>Paractinoplanes</taxon>
    </lineage>
</organism>
<dbReference type="EMBL" id="BOMM01000022">
    <property type="protein sequence ID" value="GIE10900.1"/>
    <property type="molecule type" value="Genomic_DNA"/>
</dbReference>
<evidence type="ECO:0000313" key="2">
    <source>
        <dbReference type="Proteomes" id="UP000598174"/>
    </source>
</evidence>
<sequence length="62" mass="7050">MDSDGSHRPPAMGSHRRMTLSVGRVQWGPSMPSFNVREMLPPLLTDYKWLDYQSVTQVTGFP</sequence>
<dbReference type="Proteomes" id="UP000598174">
    <property type="component" value="Unassembled WGS sequence"/>
</dbReference>